<dbReference type="EC" id="4.2.-.-" evidence="4"/>
<gene>
    <name evidence="6" type="ORF">GCM10010913_39990</name>
</gene>
<feature type="domain" description="YbaK/aminoacyl-tRNA synthetase-associated" evidence="5">
    <location>
        <begin position="33"/>
        <end position="146"/>
    </location>
</feature>
<dbReference type="InterPro" id="IPR036754">
    <property type="entry name" value="YbaK/aa-tRNA-synt-asso_dom_sf"/>
</dbReference>
<evidence type="ECO:0000256" key="3">
    <source>
        <dbReference type="ARBA" id="ARBA00023239"/>
    </source>
</evidence>
<evidence type="ECO:0000313" key="7">
    <source>
        <dbReference type="Proteomes" id="UP000608420"/>
    </source>
</evidence>
<protein>
    <recommendedName>
        <fullName evidence="4">Cys-tRNA(Pro)/Cys-tRNA(Cys) deacylase</fullName>
        <ecNumber evidence="4">4.2.-.-</ecNumber>
    </recommendedName>
</protein>
<dbReference type="Proteomes" id="UP000608420">
    <property type="component" value="Unassembled WGS sequence"/>
</dbReference>
<evidence type="ECO:0000256" key="4">
    <source>
        <dbReference type="PIRNR" id="PIRNR006181"/>
    </source>
</evidence>
<dbReference type="RefSeq" id="WP_205571023.1">
    <property type="nucleotide sequence ID" value="NZ_BMIW01000038.1"/>
</dbReference>
<dbReference type="Gene3D" id="3.90.960.10">
    <property type="entry name" value="YbaK/aminoacyl-tRNA synthetase-associated domain"/>
    <property type="match status" value="1"/>
</dbReference>
<keyword evidence="7" id="KW-1185">Reference proteome</keyword>
<evidence type="ECO:0000313" key="6">
    <source>
        <dbReference type="EMBL" id="GGG14203.1"/>
    </source>
</evidence>
<dbReference type="NCBIfam" id="TIGR00011">
    <property type="entry name" value="YbaK_EbsC"/>
    <property type="match status" value="1"/>
</dbReference>
<dbReference type="Pfam" id="PF04073">
    <property type="entry name" value="tRNA_edit"/>
    <property type="match status" value="1"/>
</dbReference>
<keyword evidence="3 4" id="KW-0456">Lyase</keyword>
<dbReference type="InterPro" id="IPR004369">
    <property type="entry name" value="Prolyl-tRNA_editing_YbaK/EbsC"/>
</dbReference>
<dbReference type="PIRSF" id="PIRSF006181">
    <property type="entry name" value="EbsC_YbaK"/>
    <property type="match status" value="1"/>
</dbReference>
<evidence type="ECO:0000256" key="2">
    <source>
        <dbReference type="ARBA" id="ARBA00022917"/>
    </source>
</evidence>
<keyword evidence="2 4" id="KW-0648">Protein biosynthesis</keyword>
<name>A0ABQ1W561_9BACL</name>
<accession>A0ABQ1W561</accession>
<dbReference type="PANTHER" id="PTHR30411:SF0">
    <property type="entry name" value="CYS-TRNA(PRO)_CYS-TRNA(CYS) DEACYLASE YBAK"/>
    <property type="match status" value="1"/>
</dbReference>
<dbReference type="SUPFAM" id="SSF55826">
    <property type="entry name" value="YbaK/ProRS associated domain"/>
    <property type="match status" value="1"/>
</dbReference>
<reference evidence="7" key="1">
    <citation type="journal article" date="2019" name="Int. J. Syst. Evol. Microbiol.">
        <title>The Global Catalogue of Microorganisms (GCM) 10K type strain sequencing project: providing services to taxonomists for standard genome sequencing and annotation.</title>
        <authorList>
            <consortium name="The Broad Institute Genomics Platform"/>
            <consortium name="The Broad Institute Genome Sequencing Center for Infectious Disease"/>
            <person name="Wu L."/>
            <person name="Ma J."/>
        </authorList>
    </citation>
    <scope>NUCLEOTIDE SEQUENCE [LARGE SCALE GENOMIC DNA]</scope>
    <source>
        <strain evidence="7">CGMCC 1.15420</strain>
    </source>
</reference>
<organism evidence="6 7">
    <name type="scientific">Paenibacillus aceti</name>
    <dbReference type="NCBI Taxonomy" id="1820010"/>
    <lineage>
        <taxon>Bacteria</taxon>
        <taxon>Bacillati</taxon>
        <taxon>Bacillota</taxon>
        <taxon>Bacilli</taxon>
        <taxon>Bacillales</taxon>
        <taxon>Paenibacillaceae</taxon>
        <taxon>Paenibacillus</taxon>
    </lineage>
</organism>
<comment type="caution">
    <text evidence="6">The sequence shown here is derived from an EMBL/GenBank/DDBJ whole genome shotgun (WGS) entry which is preliminary data.</text>
</comment>
<dbReference type="InterPro" id="IPR007214">
    <property type="entry name" value="YbaK/aa-tRNA-synth-assoc-dom"/>
</dbReference>
<dbReference type="PANTHER" id="PTHR30411">
    <property type="entry name" value="CYTOPLASMIC PROTEIN"/>
    <property type="match status" value="1"/>
</dbReference>
<dbReference type="EMBL" id="BMIW01000038">
    <property type="protein sequence ID" value="GGG14203.1"/>
    <property type="molecule type" value="Genomic_DNA"/>
</dbReference>
<proteinExistence type="inferred from homology"/>
<comment type="similarity">
    <text evidence="1 4">Belongs to the prolyl-tRNA editing family. YbaK/EbsC subfamily.</text>
</comment>
<evidence type="ECO:0000256" key="1">
    <source>
        <dbReference type="ARBA" id="ARBA00009798"/>
    </source>
</evidence>
<dbReference type="CDD" id="cd00002">
    <property type="entry name" value="YbaK_deacylase"/>
    <property type="match status" value="1"/>
</dbReference>
<evidence type="ECO:0000259" key="5">
    <source>
        <dbReference type="Pfam" id="PF04073"/>
    </source>
</evidence>
<sequence length="157" mass="17287">MMEFKTNVMRILDKLKVEYRSYSYADTDAISGTEVAETLGQNPEQVFKTLVTVGKSKKYYVFMIPVAKELELKKAAQAVGEKSIEMIKSKDLLAITGYVHGGCSPIGMKKSFTTTIDESAAAHSTIIFSAGKIGYQVELSLDDLRKAISFQLGDISQ</sequence>